<feature type="signal peptide" evidence="1">
    <location>
        <begin position="1"/>
        <end position="15"/>
    </location>
</feature>
<feature type="chain" id="PRO_5012543068" evidence="1">
    <location>
        <begin position="16"/>
        <end position="314"/>
    </location>
</feature>
<sequence>MSVLFPLFHLPLVAMEHVLSIMNPYELIDLSLTSSKINKSVKDFSKIRREFPIDLAIFNEPSIKLYGKYESWEYRWTSNDSNVGYKYYAYDDTHELTNFSTNPIEEFKKMHDYIKEVLKCAINMISFDMDASPNENKSMTDWLLSRYELVEDLEIVGSKHDEDLNYLVNNLKVTNLLLLGVDDYEDNFELEIPEGTRDLVINDARFVKYEQFQCLNCRVIQLHKSILTNQEIDSFLRSWMACESHLGLKALRINIPSLEALQVIMDGPHEETDDPRIIQALDGYPFCVTVTSALNIKRSDGRMATICAVESLDV</sequence>
<evidence type="ECO:0000259" key="2">
    <source>
        <dbReference type="PROSITE" id="PS50181"/>
    </source>
</evidence>
<dbReference type="eggNOG" id="ENOG502TJQU">
    <property type="taxonomic scope" value="Eukaryota"/>
</dbReference>
<dbReference type="WBParaSite" id="Csp11.Scaffold629.g11965.t1">
    <property type="protein sequence ID" value="Csp11.Scaffold629.g11965.t1"/>
    <property type="gene ID" value="Csp11.Scaffold629.g11965"/>
</dbReference>
<reference evidence="4" key="1">
    <citation type="submission" date="2016-11" db="UniProtKB">
        <authorList>
            <consortium name="WormBaseParasite"/>
        </authorList>
    </citation>
    <scope>IDENTIFICATION</scope>
</reference>
<feature type="domain" description="F-box" evidence="2">
    <location>
        <begin position="4"/>
        <end position="51"/>
    </location>
</feature>
<evidence type="ECO:0000313" key="4">
    <source>
        <dbReference type="WBParaSite" id="Csp11.Scaffold629.g11965.t1"/>
    </source>
</evidence>
<dbReference type="PROSITE" id="PS50181">
    <property type="entry name" value="FBOX"/>
    <property type="match status" value="1"/>
</dbReference>
<keyword evidence="3" id="KW-1185">Reference proteome</keyword>
<protein>
    <submittedName>
        <fullName evidence="4">F-box domain-containing protein</fullName>
    </submittedName>
</protein>
<name>A0A1I7TUP3_9PELO</name>
<dbReference type="PANTHER" id="PTHR21503">
    <property type="entry name" value="F-BOX-CONTAINING HYPOTHETICAL PROTEIN C.ELEGANS"/>
    <property type="match status" value="1"/>
</dbReference>
<organism evidence="3 4">
    <name type="scientific">Caenorhabditis tropicalis</name>
    <dbReference type="NCBI Taxonomy" id="1561998"/>
    <lineage>
        <taxon>Eukaryota</taxon>
        <taxon>Metazoa</taxon>
        <taxon>Ecdysozoa</taxon>
        <taxon>Nematoda</taxon>
        <taxon>Chromadorea</taxon>
        <taxon>Rhabditida</taxon>
        <taxon>Rhabditina</taxon>
        <taxon>Rhabditomorpha</taxon>
        <taxon>Rhabditoidea</taxon>
        <taxon>Rhabditidae</taxon>
        <taxon>Peloderinae</taxon>
        <taxon>Caenorhabditis</taxon>
    </lineage>
</organism>
<dbReference type="STRING" id="1561998.A0A1I7TUP3"/>
<dbReference type="InterPro" id="IPR001810">
    <property type="entry name" value="F-box_dom"/>
</dbReference>
<dbReference type="Pfam" id="PF00646">
    <property type="entry name" value="F-box"/>
    <property type="match status" value="1"/>
</dbReference>
<dbReference type="AlphaFoldDB" id="A0A1I7TUP3"/>
<accession>A0A1I7TUP3</accession>
<dbReference type="InterPro" id="IPR012885">
    <property type="entry name" value="F-box_Sdz-33"/>
</dbReference>
<dbReference type="PANTHER" id="PTHR21503:SF53">
    <property type="entry name" value="F-BOX ASSOCIATED DOMAIN-CONTAINING PROTEIN-RELATED"/>
    <property type="match status" value="1"/>
</dbReference>
<keyword evidence="1" id="KW-0732">Signal</keyword>
<dbReference type="Proteomes" id="UP000095282">
    <property type="component" value="Unplaced"/>
</dbReference>
<evidence type="ECO:0000313" key="3">
    <source>
        <dbReference type="Proteomes" id="UP000095282"/>
    </source>
</evidence>
<proteinExistence type="predicted"/>
<evidence type="ECO:0000256" key="1">
    <source>
        <dbReference type="SAM" id="SignalP"/>
    </source>
</evidence>
<dbReference type="Pfam" id="PF07735">
    <property type="entry name" value="FBA_2"/>
    <property type="match status" value="1"/>
</dbReference>